<dbReference type="EMBL" id="CAKOGP040001868">
    <property type="protein sequence ID" value="CAJ1954292.1"/>
    <property type="molecule type" value="Genomic_DNA"/>
</dbReference>
<evidence type="ECO:0000313" key="2">
    <source>
        <dbReference type="Proteomes" id="UP001295423"/>
    </source>
</evidence>
<name>A0AAD2JIQ3_9STRA</name>
<evidence type="ECO:0000313" key="1">
    <source>
        <dbReference type="EMBL" id="CAJ1954292.1"/>
    </source>
</evidence>
<dbReference type="AlphaFoldDB" id="A0AAD2JIQ3"/>
<protein>
    <submittedName>
        <fullName evidence="1">Uncharacterized protein</fullName>
    </submittedName>
</protein>
<keyword evidence="2" id="KW-1185">Reference proteome</keyword>
<sequence>MRGRGPRARRVKRDPYNSPFYNVYHCQQRIYAIAAFDSVWDKESTLAKGFWQRFAIPYSYFDQVYNNWNRSGEYKEERSRNGRARIDGRILIMGSLGIYTQDLAFDWMELFTECMDTVPQALAKVMDFYTLLGLPGCIGSIDCVHVGWDGFSAGYHVDAKGKEGFPTLSFEVE</sequence>
<comment type="caution">
    <text evidence="1">The sequence shown here is derived from an EMBL/GenBank/DDBJ whole genome shotgun (WGS) entry which is preliminary data.</text>
</comment>
<dbReference type="Proteomes" id="UP001295423">
    <property type="component" value="Unassembled WGS sequence"/>
</dbReference>
<proteinExistence type="predicted"/>
<accession>A0AAD2JIQ3</accession>
<gene>
    <name evidence="1" type="ORF">CYCCA115_LOCUS14886</name>
</gene>
<reference evidence="1" key="1">
    <citation type="submission" date="2023-08" db="EMBL/GenBank/DDBJ databases">
        <authorList>
            <person name="Audoor S."/>
            <person name="Bilcke G."/>
        </authorList>
    </citation>
    <scope>NUCLEOTIDE SEQUENCE</scope>
</reference>
<organism evidence="1 2">
    <name type="scientific">Cylindrotheca closterium</name>
    <dbReference type="NCBI Taxonomy" id="2856"/>
    <lineage>
        <taxon>Eukaryota</taxon>
        <taxon>Sar</taxon>
        <taxon>Stramenopiles</taxon>
        <taxon>Ochrophyta</taxon>
        <taxon>Bacillariophyta</taxon>
        <taxon>Bacillariophyceae</taxon>
        <taxon>Bacillariophycidae</taxon>
        <taxon>Bacillariales</taxon>
        <taxon>Bacillariaceae</taxon>
        <taxon>Cylindrotheca</taxon>
    </lineage>
</organism>